<dbReference type="Pfam" id="PF11808">
    <property type="entry name" value="PhoR"/>
    <property type="match status" value="1"/>
</dbReference>
<dbReference type="SUPFAM" id="SSF47384">
    <property type="entry name" value="Homodimeric domain of signal transducing histidine kinase"/>
    <property type="match status" value="1"/>
</dbReference>
<dbReference type="InterPro" id="IPR036097">
    <property type="entry name" value="HisK_dim/P_sf"/>
</dbReference>
<evidence type="ECO:0000313" key="22">
    <source>
        <dbReference type="Proteomes" id="UP000515811"/>
    </source>
</evidence>
<keyword evidence="15" id="KW-0902">Two-component regulatory system</keyword>
<organism evidence="21 22">
    <name type="scientific">Diaphorobacter ruginosibacter</name>
    <dbReference type="NCBI Taxonomy" id="1715720"/>
    <lineage>
        <taxon>Bacteria</taxon>
        <taxon>Pseudomonadati</taxon>
        <taxon>Pseudomonadota</taxon>
        <taxon>Betaproteobacteria</taxon>
        <taxon>Burkholderiales</taxon>
        <taxon>Comamonadaceae</taxon>
        <taxon>Diaphorobacter</taxon>
    </lineage>
</organism>
<dbReference type="GO" id="GO:0016036">
    <property type="term" value="P:cellular response to phosphate starvation"/>
    <property type="evidence" value="ECO:0007669"/>
    <property type="project" value="TreeGrafter"/>
</dbReference>
<dbReference type="InterPro" id="IPR036890">
    <property type="entry name" value="HATPase_C_sf"/>
</dbReference>
<keyword evidence="14 19" id="KW-1133">Transmembrane helix</keyword>
<sequence>MLWRFIFFIGFQSTGGLLGWLYAGLWGGVSGACIATWCWFIWDIWRGGRVLRWLRDGDPRTAPALRGMWGEAADRARRLVRHGQLQVKASDDRLHDILAALQASPNGVVLLDDQGHIEWCNQMAESHFGFDVERDLMQSIGNLVRDPDFSAYYGRHDFSRPLVLQGRASTPARPVRISVQLHPYGDGRKLLLSQDITALEQAEAMRRDFVANVSHEIRTPLTVLMGFVETLQTLPLTEDERLRYLGMMSQQAARMQSVVQDLLTLSRLEGSPLPGMNEWIPVEALLRRSEEEARGLSATLSMNQKKEHEIVFPAPAAMKAGGMLAGVNAELQSALSNLVNNAVRYTPAGGSIRVNWETLDNGTARFSVSDTGPGIAPEHLPRLTERFYRVDRSRSRETGGTGLGLAIVKHAVQRHGATLHITSVVGKGSTFAVVFPASRVKPCASKAAAAATAVAPVATPASPAPAHSESAAEHATTMR</sequence>
<dbReference type="PRINTS" id="PR00344">
    <property type="entry name" value="BCTRLSENSOR"/>
</dbReference>
<gene>
    <name evidence="21" type="primary">phoR</name>
    <name evidence="21" type="ORF">H9K76_08740</name>
</gene>
<dbReference type="GO" id="GO:0005524">
    <property type="term" value="F:ATP binding"/>
    <property type="evidence" value="ECO:0007669"/>
    <property type="project" value="UniProtKB-KW"/>
</dbReference>
<comment type="function">
    <text evidence="17">Member of the two-component regulatory system PhoR/PhoB involved in the phosphate regulon genes expression. PhoR may function as a membrane-associated protein kinase that phosphorylates PhoB in response to environmental signals.</text>
</comment>
<evidence type="ECO:0000256" key="10">
    <source>
        <dbReference type="ARBA" id="ARBA00022692"/>
    </source>
</evidence>
<dbReference type="Gene3D" id="3.30.565.10">
    <property type="entry name" value="Histidine kinase-like ATPase, C-terminal domain"/>
    <property type="match status" value="1"/>
</dbReference>
<evidence type="ECO:0000256" key="15">
    <source>
        <dbReference type="ARBA" id="ARBA00023012"/>
    </source>
</evidence>
<protein>
    <recommendedName>
        <fullName evidence="4">Phosphate regulon sensor protein PhoR</fullName>
        <ecNumber evidence="3">2.7.13.3</ecNumber>
    </recommendedName>
</protein>
<evidence type="ECO:0000256" key="5">
    <source>
        <dbReference type="ARBA" id="ARBA00022448"/>
    </source>
</evidence>
<dbReference type="FunFam" id="3.30.565.10:FF:000006">
    <property type="entry name" value="Sensor histidine kinase WalK"/>
    <property type="match status" value="1"/>
</dbReference>
<dbReference type="Pfam" id="PF02518">
    <property type="entry name" value="HATPase_c"/>
    <property type="match status" value="1"/>
</dbReference>
<dbReference type="InterPro" id="IPR004358">
    <property type="entry name" value="Sig_transdc_His_kin-like_C"/>
</dbReference>
<reference evidence="21 22" key="1">
    <citation type="submission" date="2020-08" db="EMBL/GenBank/DDBJ databases">
        <title>Genome sequence of Diaphorobacter ruginosibacter DSM 27467T.</title>
        <authorList>
            <person name="Hyun D.-W."/>
            <person name="Bae J.-W."/>
        </authorList>
    </citation>
    <scope>NUCLEOTIDE SEQUENCE [LARGE SCALE GENOMIC DNA]</scope>
    <source>
        <strain evidence="21 22">DSM 27467</strain>
    </source>
</reference>
<dbReference type="InterPro" id="IPR003594">
    <property type="entry name" value="HATPase_dom"/>
</dbReference>
<evidence type="ECO:0000256" key="4">
    <source>
        <dbReference type="ARBA" id="ARBA00019665"/>
    </source>
</evidence>
<dbReference type="EMBL" id="CP060714">
    <property type="protein sequence ID" value="QNN58873.1"/>
    <property type="molecule type" value="Genomic_DNA"/>
</dbReference>
<evidence type="ECO:0000259" key="20">
    <source>
        <dbReference type="PROSITE" id="PS50109"/>
    </source>
</evidence>
<dbReference type="InterPro" id="IPR021766">
    <property type="entry name" value="PhoR_N"/>
</dbReference>
<keyword evidence="13" id="KW-0067">ATP-binding</keyword>
<dbReference type="RefSeq" id="WP_187599612.1">
    <property type="nucleotide sequence ID" value="NZ_CP060714.1"/>
</dbReference>
<dbReference type="AlphaFoldDB" id="A0A7G9RTE8"/>
<keyword evidence="16 19" id="KW-0472">Membrane</keyword>
<evidence type="ECO:0000256" key="11">
    <source>
        <dbReference type="ARBA" id="ARBA00022741"/>
    </source>
</evidence>
<dbReference type="Gene3D" id="3.30.450.20">
    <property type="entry name" value="PAS domain"/>
    <property type="match status" value="1"/>
</dbReference>
<dbReference type="NCBIfam" id="TIGR02966">
    <property type="entry name" value="phoR_proteo"/>
    <property type="match status" value="1"/>
</dbReference>
<dbReference type="PROSITE" id="PS50109">
    <property type="entry name" value="HIS_KIN"/>
    <property type="match status" value="1"/>
</dbReference>
<evidence type="ECO:0000256" key="12">
    <source>
        <dbReference type="ARBA" id="ARBA00022777"/>
    </source>
</evidence>
<evidence type="ECO:0000256" key="17">
    <source>
        <dbReference type="ARBA" id="ARBA00025207"/>
    </source>
</evidence>
<keyword evidence="22" id="KW-1185">Reference proteome</keyword>
<dbReference type="SUPFAM" id="SSF55874">
    <property type="entry name" value="ATPase domain of HSP90 chaperone/DNA topoisomerase II/histidine kinase"/>
    <property type="match status" value="1"/>
</dbReference>
<evidence type="ECO:0000256" key="19">
    <source>
        <dbReference type="SAM" id="Phobius"/>
    </source>
</evidence>
<keyword evidence="9" id="KW-0808">Transferase</keyword>
<dbReference type="CDD" id="cd00130">
    <property type="entry name" value="PAS"/>
    <property type="match status" value="1"/>
</dbReference>
<evidence type="ECO:0000256" key="8">
    <source>
        <dbReference type="ARBA" id="ARBA00022592"/>
    </source>
</evidence>
<dbReference type="CDD" id="cd00082">
    <property type="entry name" value="HisKA"/>
    <property type="match status" value="1"/>
</dbReference>
<dbReference type="Proteomes" id="UP000515811">
    <property type="component" value="Chromosome"/>
</dbReference>
<evidence type="ECO:0000256" key="7">
    <source>
        <dbReference type="ARBA" id="ARBA00022553"/>
    </source>
</evidence>
<keyword evidence="12 21" id="KW-0418">Kinase</keyword>
<feature type="transmembrane region" description="Helical" evidence="19">
    <location>
        <begin position="20"/>
        <end position="42"/>
    </location>
</feature>
<evidence type="ECO:0000256" key="18">
    <source>
        <dbReference type="SAM" id="MobiDB-lite"/>
    </source>
</evidence>
<keyword evidence="10 19" id="KW-0812">Transmembrane</keyword>
<proteinExistence type="predicted"/>
<dbReference type="KEGG" id="drg:H9K76_08740"/>
<dbReference type="SMART" id="SM00387">
    <property type="entry name" value="HATPase_c"/>
    <property type="match status" value="1"/>
</dbReference>
<evidence type="ECO:0000256" key="2">
    <source>
        <dbReference type="ARBA" id="ARBA00004429"/>
    </source>
</evidence>
<dbReference type="EC" id="2.7.13.3" evidence="3"/>
<dbReference type="InterPro" id="IPR050351">
    <property type="entry name" value="BphY/WalK/GraS-like"/>
</dbReference>
<evidence type="ECO:0000256" key="14">
    <source>
        <dbReference type="ARBA" id="ARBA00022989"/>
    </source>
</evidence>
<dbReference type="Pfam" id="PF00512">
    <property type="entry name" value="HisKA"/>
    <property type="match status" value="1"/>
</dbReference>
<evidence type="ECO:0000313" key="21">
    <source>
        <dbReference type="EMBL" id="QNN58873.1"/>
    </source>
</evidence>
<dbReference type="SUPFAM" id="SSF55785">
    <property type="entry name" value="PYP-like sensor domain (PAS domain)"/>
    <property type="match status" value="1"/>
</dbReference>
<dbReference type="Pfam" id="PF13188">
    <property type="entry name" value="PAS_8"/>
    <property type="match status" value="1"/>
</dbReference>
<evidence type="ECO:0000256" key="6">
    <source>
        <dbReference type="ARBA" id="ARBA00022475"/>
    </source>
</evidence>
<dbReference type="PANTHER" id="PTHR45453:SF1">
    <property type="entry name" value="PHOSPHATE REGULON SENSOR PROTEIN PHOR"/>
    <property type="match status" value="1"/>
</dbReference>
<comment type="catalytic activity">
    <reaction evidence="1">
        <text>ATP + protein L-histidine = ADP + protein N-phospho-L-histidine.</text>
        <dbReference type="EC" id="2.7.13.3"/>
    </reaction>
</comment>
<dbReference type="Gene3D" id="1.10.287.130">
    <property type="match status" value="1"/>
</dbReference>
<dbReference type="FunFam" id="1.10.287.130:FF:000008">
    <property type="entry name" value="Two-component sensor histidine kinase"/>
    <property type="match status" value="1"/>
</dbReference>
<dbReference type="GO" id="GO:0004721">
    <property type="term" value="F:phosphoprotein phosphatase activity"/>
    <property type="evidence" value="ECO:0007669"/>
    <property type="project" value="InterPro"/>
</dbReference>
<dbReference type="SMART" id="SM00091">
    <property type="entry name" value="PAS"/>
    <property type="match status" value="1"/>
</dbReference>
<evidence type="ECO:0000256" key="1">
    <source>
        <dbReference type="ARBA" id="ARBA00000085"/>
    </source>
</evidence>
<dbReference type="InterPro" id="IPR003661">
    <property type="entry name" value="HisK_dim/P_dom"/>
</dbReference>
<dbReference type="InterPro" id="IPR035965">
    <property type="entry name" value="PAS-like_dom_sf"/>
</dbReference>
<evidence type="ECO:0000256" key="16">
    <source>
        <dbReference type="ARBA" id="ARBA00023136"/>
    </source>
</evidence>
<keyword evidence="11" id="KW-0547">Nucleotide-binding</keyword>
<dbReference type="GO" id="GO:0006817">
    <property type="term" value="P:phosphate ion transport"/>
    <property type="evidence" value="ECO:0007669"/>
    <property type="project" value="UniProtKB-KW"/>
</dbReference>
<dbReference type="GO" id="GO:0005886">
    <property type="term" value="C:plasma membrane"/>
    <property type="evidence" value="ECO:0007669"/>
    <property type="project" value="UniProtKB-SubCell"/>
</dbReference>
<evidence type="ECO:0000256" key="13">
    <source>
        <dbReference type="ARBA" id="ARBA00022840"/>
    </source>
</evidence>
<accession>A0A7G9RTE8</accession>
<keyword evidence="7" id="KW-0597">Phosphoprotein</keyword>
<dbReference type="SMART" id="SM00388">
    <property type="entry name" value="HisKA"/>
    <property type="match status" value="1"/>
</dbReference>
<evidence type="ECO:0000256" key="3">
    <source>
        <dbReference type="ARBA" id="ARBA00012438"/>
    </source>
</evidence>
<feature type="region of interest" description="Disordered" evidence="18">
    <location>
        <begin position="458"/>
        <end position="479"/>
    </location>
</feature>
<evidence type="ECO:0000256" key="9">
    <source>
        <dbReference type="ARBA" id="ARBA00022679"/>
    </source>
</evidence>
<keyword evidence="8" id="KW-0592">Phosphate transport</keyword>
<dbReference type="InterPro" id="IPR005467">
    <property type="entry name" value="His_kinase_dom"/>
</dbReference>
<dbReference type="PANTHER" id="PTHR45453">
    <property type="entry name" value="PHOSPHATE REGULON SENSOR PROTEIN PHOR"/>
    <property type="match status" value="1"/>
</dbReference>
<dbReference type="PROSITE" id="PS51257">
    <property type="entry name" value="PROKAR_LIPOPROTEIN"/>
    <property type="match status" value="1"/>
</dbReference>
<feature type="domain" description="Histidine kinase" evidence="20">
    <location>
        <begin position="212"/>
        <end position="439"/>
    </location>
</feature>
<keyword evidence="5" id="KW-0813">Transport</keyword>
<dbReference type="GO" id="GO:0000155">
    <property type="term" value="F:phosphorelay sensor kinase activity"/>
    <property type="evidence" value="ECO:0007669"/>
    <property type="project" value="InterPro"/>
</dbReference>
<dbReference type="InterPro" id="IPR014310">
    <property type="entry name" value="Sig_transdc_His_kinase_PhoR"/>
</dbReference>
<dbReference type="InterPro" id="IPR000014">
    <property type="entry name" value="PAS"/>
</dbReference>
<keyword evidence="6" id="KW-1003">Cell membrane</keyword>
<name>A0A7G9RTE8_9BURK</name>
<comment type="subcellular location">
    <subcellularLocation>
        <location evidence="2">Cell inner membrane</location>
        <topology evidence="2">Multi-pass membrane protein</topology>
    </subcellularLocation>
</comment>